<dbReference type="GO" id="GO:0031490">
    <property type="term" value="F:chromatin DNA binding"/>
    <property type="evidence" value="ECO:0007669"/>
    <property type="project" value="TreeGrafter"/>
</dbReference>
<keyword evidence="16" id="KW-1185">Reference proteome</keyword>
<dbReference type="PROSITE" id="PS01357">
    <property type="entry name" value="ZF_ZZ_1"/>
    <property type="match status" value="1"/>
</dbReference>
<dbReference type="OrthoDB" id="6759407at2759"/>
<evidence type="ECO:0000256" key="1">
    <source>
        <dbReference type="ARBA" id="ARBA00004123"/>
    </source>
</evidence>
<dbReference type="GO" id="GO:0003713">
    <property type="term" value="F:transcription coactivator activity"/>
    <property type="evidence" value="ECO:0007669"/>
    <property type="project" value="TreeGrafter"/>
</dbReference>
<evidence type="ECO:0000256" key="12">
    <source>
        <dbReference type="ARBA" id="ARBA00048017"/>
    </source>
</evidence>
<dbReference type="EMBL" id="VTPC01091012">
    <property type="protein sequence ID" value="KAF2880194.1"/>
    <property type="molecule type" value="Genomic_DNA"/>
</dbReference>
<sequence>MNCNNCKANFTTGFLCTACKDFSFCSRCFVKKEHPHVMKNTALVSPSTSRDQTQTCSDHPIRHFVQGLSRIYRSFTGSQQGACQFIFTHIVETNLSCNCIVCKQMSAIFENHSKKCQIPGCSFADCPLIKELFDKRKATAIRNSMTEANAIQKLMEIRVAIETAQAGSTSQIAPTAAPEVTSVTRPGVFNRKFAIQRCIRTLEHAYRCTDANCMPISCQKMKRVLAHIKICKRKISGGCVVCKQVCALCCYHAKNCNERKCTVLLCTYIKRKLRAINAKQLALKK</sequence>
<keyword evidence="5 13" id="KW-0863">Zinc-finger</keyword>
<dbReference type="Gene3D" id="3.30.60.90">
    <property type="match status" value="1"/>
</dbReference>
<dbReference type="Proteomes" id="UP000801492">
    <property type="component" value="Unassembled WGS sequence"/>
</dbReference>
<evidence type="ECO:0000256" key="4">
    <source>
        <dbReference type="ARBA" id="ARBA00022723"/>
    </source>
</evidence>
<evidence type="ECO:0000259" key="14">
    <source>
        <dbReference type="PROSITE" id="PS50134"/>
    </source>
</evidence>
<dbReference type="SUPFAM" id="SSF57933">
    <property type="entry name" value="TAZ domain"/>
    <property type="match status" value="1"/>
</dbReference>
<keyword evidence="6 13" id="KW-0862">Zinc</keyword>
<evidence type="ECO:0000256" key="7">
    <source>
        <dbReference type="ARBA" id="ARBA00022853"/>
    </source>
</evidence>
<reference evidence="15" key="1">
    <citation type="submission" date="2019-08" db="EMBL/GenBank/DDBJ databases">
        <title>The genome of the North American firefly Photinus pyralis.</title>
        <authorList>
            <consortium name="Photinus pyralis genome working group"/>
            <person name="Fallon T.R."/>
            <person name="Sander Lower S.E."/>
            <person name="Weng J.-K."/>
        </authorList>
    </citation>
    <scope>NUCLEOTIDE SEQUENCE</scope>
    <source>
        <strain evidence="15">TRF0915ILg1</strain>
        <tissue evidence="15">Whole body</tissue>
    </source>
</reference>
<feature type="zinc finger region" description="TAZ-type" evidence="13">
    <location>
        <begin position="188"/>
        <end position="269"/>
    </location>
</feature>
<dbReference type="InterPro" id="IPR035898">
    <property type="entry name" value="TAZ_dom_sf"/>
</dbReference>
<protein>
    <recommendedName>
        <fullName evidence="2">histone acetyltransferase</fullName>
        <ecNumber evidence="2">2.3.1.48</ecNumber>
    </recommendedName>
</protein>
<evidence type="ECO:0000256" key="9">
    <source>
        <dbReference type="ARBA" id="ARBA00023159"/>
    </source>
</evidence>
<dbReference type="InterPro" id="IPR000433">
    <property type="entry name" value="Znf_ZZ"/>
</dbReference>
<gene>
    <name evidence="15" type="ORF">ILUMI_25995</name>
</gene>
<keyword evidence="11" id="KW-0539">Nucleus</keyword>
<dbReference type="GO" id="GO:0004402">
    <property type="term" value="F:histone acetyltransferase activity"/>
    <property type="evidence" value="ECO:0007669"/>
    <property type="project" value="InterPro"/>
</dbReference>
<evidence type="ECO:0000256" key="3">
    <source>
        <dbReference type="ARBA" id="ARBA00022679"/>
    </source>
</evidence>
<dbReference type="InterPro" id="IPR043145">
    <property type="entry name" value="Znf_ZZ_sf"/>
</dbReference>
<organism evidence="15 16">
    <name type="scientific">Ignelater luminosus</name>
    <name type="common">Cucubano</name>
    <name type="synonym">Pyrophorus luminosus</name>
    <dbReference type="NCBI Taxonomy" id="2038154"/>
    <lineage>
        <taxon>Eukaryota</taxon>
        <taxon>Metazoa</taxon>
        <taxon>Ecdysozoa</taxon>
        <taxon>Arthropoda</taxon>
        <taxon>Hexapoda</taxon>
        <taxon>Insecta</taxon>
        <taxon>Pterygota</taxon>
        <taxon>Neoptera</taxon>
        <taxon>Endopterygota</taxon>
        <taxon>Coleoptera</taxon>
        <taxon>Polyphaga</taxon>
        <taxon>Elateriformia</taxon>
        <taxon>Elateroidea</taxon>
        <taxon>Elateridae</taxon>
        <taxon>Agrypninae</taxon>
        <taxon>Pyrophorini</taxon>
        <taxon>Ignelater</taxon>
    </lineage>
</organism>
<dbReference type="SUPFAM" id="SSF57850">
    <property type="entry name" value="RING/U-box"/>
    <property type="match status" value="1"/>
</dbReference>
<evidence type="ECO:0000256" key="11">
    <source>
        <dbReference type="ARBA" id="ARBA00023242"/>
    </source>
</evidence>
<dbReference type="Gene3D" id="1.20.1020.10">
    <property type="entry name" value="TAZ domain"/>
    <property type="match status" value="2"/>
</dbReference>
<feature type="domain" description="TAZ-type" evidence="14">
    <location>
        <begin position="188"/>
        <end position="269"/>
    </location>
</feature>
<accession>A0A8K0C4T7</accession>
<dbReference type="GO" id="GO:0000123">
    <property type="term" value="C:histone acetyltransferase complex"/>
    <property type="evidence" value="ECO:0007669"/>
    <property type="project" value="TreeGrafter"/>
</dbReference>
<dbReference type="PANTHER" id="PTHR13808:SF1">
    <property type="entry name" value="HISTONE ACETYLTRANSFERASE"/>
    <property type="match status" value="1"/>
</dbReference>
<dbReference type="GO" id="GO:0008270">
    <property type="term" value="F:zinc ion binding"/>
    <property type="evidence" value="ECO:0007669"/>
    <property type="project" value="UniProtKB-KW"/>
</dbReference>
<dbReference type="PANTHER" id="PTHR13808">
    <property type="entry name" value="CBP/P300-RELATED"/>
    <property type="match status" value="1"/>
</dbReference>
<dbReference type="InterPro" id="IPR013178">
    <property type="entry name" value="Histone_AcTrfase_Rtt109/CBP"/>
</dbReference>
<keyword evidence="4 13" id="KW-0479">Metal-binding</keyword>
<keyword evidence="8" id="KW-0805">Transcription regulation</keyword>
<dbReference type="GO" id="GO:0005634">
    <property type="term" value="C:nucleus"/>
    <property type="evidence" value="ECO:0007669"/>
    <property type="project" value="UniProtKB-SubCell"/>
</dbReference>
<proteinExistence type="predicted"/>
<evidence type="ECO:0000256" key="2">
    <source>
        <dbReference type="ARBA" id="ARBA00013184"/>
    </source>
</evidence>
<keyword evidence="3" id="KW-0808">Transferase</keyword>
<dbReference type="Pfam" id="PF02135">
    <property type="entry name" value="zf-TAZ"/>
    <property type="match status" value="1"/>
</dbReference>
<dbReference type="PROSITE" id="PS50134">
    <property type="entry name" value="ZF_TAZ"/>
    <property type="match status" value="1"/>
</dbReference>
<comment type="subcellular location">
    <subcellularLocation>
        <location evidence="1">Nucleus</location>
    </subcellularLocation>
</comment>
<evidence type="ECO:0000256" key="5">
    <source>
        <dbReference type="ARBA" id="ARBA00022771"/>
    </source>
</evidence>
<keyword evidence="10" id="KW-0804">Transcription</keyword>
<dbReference type="InterPro" id="IPR000197">
    <property type="entry name" value="Znf_TAZ"/>
</dbReference>
<comment type="catalytic activity">
    <reaction evidence="12">
        <text>L-lysyl-[protein] + acetyl-CoA = N(6)-acetyl-L-lysyl-[protein] + CoA + H(+)</text>
        <dbReference type="Rhea" id="RHEA:45948"/>
        <dbReference type="Rhea" id="RHEA-COMP:9752"/>
        <dbReference type="Rhea" id="RHEA-COMP:10731"/>
        <dbReference type="ChEBI" id="CHEBI:15378"/>
        <dbReference type="ChEBI" id="CHEBI:29969"/>
        <dbReference type="ChEBI" id="CHEBI:57287"/>
        <dbReference type="ChEBI" id="CHEBI:57288"/>
        <dbReference type="ChEBI" id="CHEBI:61930"/>
        <dbReference type="EC" id="2.3.1.48"/>
    </reaction>
</comment>
<evidence type="ECO:0000256" key="8">
    <source>
        <dbReference type="ARBA" id="ARBA00023015"/>
    </source>
</evidence>
<keyword evidence="9" id="KW-0010">Activator</keyword>
<name>A0A8K0C4T7_IGNLU</name>
<dbReference type="GO" id="GO:0005667">
    <property type="term" value="C:transcription regulator complex"/>
    <property type="evidence" value="ECO:0007669"/>
    <property type="project" value="TreeGrafter"/>
</dbReference>
<dbReference type="AlphaFoldDB" id="A0A8K0C4T7"/>
<comment type="caution">
    <text evidence="15">The sequence shown here is derived from an EMBL/GenBank/DDBJ whole genome shotgun (WGS) entry which is preliminary data.</text>
</comment>
<keyword evidence="7" id="KW-0156">Chromatin regulator</keyword>
<evidence type="ECO:0000313" key="16">
    <source>
        <dbReference type="Proteomes" id="UP000801492"/>
    </source>
</evidence>
<evidence type="ECO:0000313" key="15">
    <source>
        <dbReference type="EMBL" id="KAF2880194.1"/>
    </source>
</evidence>
<evidence type="ECO:0000256" key="13">
    <source>
        <dbReference type="PROSITE-ProRule" id="PRU00203"/>
    </source>
</evidence>
<evidence type="ECO:0000256" key="6">
    <source>
        <dbReference type="ARBA" id="ARBA00022833"/>
    </source>
</evidence>
<dbReference type="GO" id="GO:0045944">
    <property type="term" value="P:positive regulation of transcription by RNA polymerase II"/>
    <property type="evidence" value="ECO:0007669"/>
    <property type="project" value="TreeGrafter"/>
</dbReference>
<evidence type="ECO:0000256" key="10">
    <source>
        <dbReference type="ARBA" id="ARBA00023163"/>
    </source>
</evidence>
<dbReference type="EC" id="2.3.1.48" evidence="2"/>
<dbReference type="SMART" id="SM00551">
    <property type="entry name" value="ZnF_TAZ"/>
    <property type="match status" value="1"/>
</dbReference>